<proteinExistence type="predicted"/>
<evidence type="ECO:0000313" key="2">
    <source>
        <dbReference type="EMBL" id="CAH2273898.1"/>
    </source>
</evidence>
<evidence type="ECO:0000256" key="1">
    <source>
        <dbReference type="SAM" id="MobiDB-lite"/>
    </source>
</evidence>
<feature type="compositionally biased region" description="Polar residues" evidence="1">
    <location>
        <begin position="11"/>
        <end position="24"/>
    </location>
</feature>
<organism evidence="2 3">
    <name type="scientific">Pelobates cultripes</name>
    <name type="common">Western spadefoot toad</name>
    <dbReference type="NCBI Taxonomy" id="61616"/>
    <lineage>
        <taxon>Eukaryota</taxon>
        <taxon>Metazoa</taxon>
        <taxon>Chordata</taxon>
        <taxon>Craniata</taxon>
        <taxon>Vertebrata</taxon>
        <taxon>Euteleostomi</taxon>
        <taxon>Amphibia</taxon>
        <taxon>Batrachia</taxon>
        <taxon>Anura</taxon>
        <taxon>Pelobatoidea</taxon>
        <taxon>Pelobatidae</taxon>
        <taxon>Pelobates</taxon>
    </lineage>
</organism>
<sequence>MLVTPPPQGASAYTGTQMPQNSSPDLRIKPMTIQRATVGGKSLFGWEAMDTRLTHSCNNWVGNWVHGHGHFVRGVRAGRKQTTWTLIYLHVRLLKVPLIGTFRSKGINK</sequence>
<name>A0AAD1VY92_PELCU</name>
<evidence type="ECO:0000313" key="3">
    <source>
        <dbReference type="Proteomes" id="UP001295444"/>
    </source>
</evidence>
<gene>
    <name evidence="2" type="ORF">PECUL_23A019130</name>
</gene>
<accession>A0AAD1VY92</accession>
<protein>
    <submittedName>
        <fullName evidence="2">Uncharacterized protein</fullName>
    </submittedName>
</protein>
<reference evidence="2" key="1">
    <citation type="submission" date="2022-03" db="EMBL/GenBank/DDBJ databases">
        <authorList>
            <person name="Alioto T."/>
            <person name="Alioto T."/>
            <person name="Gomez Garrido J."/>
        </authorList>
    </citation>
    <scope>NUCLEOTIDE SEQUENCE</scope>
</reference>
<dbReference type="AlphaFoldDB" id="A0AAD1VY92"/>
<feature type="region of interest" description="Disordered" evidence="1">
    <location>
        <begin position="1"/>
        <end position="26"/>
    </location>
</feature>
<keyword evidence="3" id="KW-1185">Reference proteome</keyword>
<dbReference type="EMBL" id="OW240914">
    <property type="protein sequence ID" value="CAH2273898.1"/>
    <property type="molecule type" value="Genomic_DNA"/>
</dbReference>
<dbReference type="Proteomes" id="UP001295444">
    <property type="component" value="Chromosome 03"/>
</dbReference>